<sequence>MKVNCQLPNIEENILELDIDNNNSISDIKSKIYNLHGIPIEHQIIEIDSKKLPTRFDKKKLSNFKITDSPNIRVLYDLNGGCGAGCDCCGLGGGCHCTIL</sequence>
<dbReference type="InParanoid" id="Q54SI9"/>
<dbReference type="RefSeq" id="XP_640050.1">
    <property type="nucleotide sequence ID" value="XM_634958.1"/>
</dbReference>
<dbReference type="OMA" id="NCQLPNI"/>
<proteinExistence type="predicted"/>
<name>Q54SI9_DICDI</name>
<reference evidence="2 3" key="1">
    <citation type="journal article" date="2005" name="Nature">
        <title>The genome of the social amoeba Dictyostelium discoideum.</title>
        <authorList>
            <consortium name="The Dictyostelium discoideum Sequencing Consortium"/>
            <person name="Eichinger L."/>
            <person name="Pachebat J.A."/>
            <person name="Glockner G."/>
            <person name="Rajandream M.A."/>
            <person name="Sucgang R."/>
            <person name="Berriman M."/>
            <person name="Song J."/>
            <person name="Olsen R."/>
            <person name="Szafranski K."/>
            <person name="Xu Q."/>
            <person name="Tunggal B."/>
            <person name="Kummerfeld S."/>
            <person name="Madera M."/>
            <person name="Konfortov B.A."/>
            <person name="Rivero F."/>
            <person name="Bankier A.T."/>
            <person name="Lehmann R."/>
            <person name="Hamlin N."/>
            <person name="Davies R."/>
            <person name="Gaudet P."/>
            <person name="Fey P."/>
            <person name="Pilcher K."/>
            <person name="Chen G."/>
            <person name="Saunders D."/>
            <person name="Sodergren E."/>
            <person name="Davis P."/>
            <person name="Kerhornou A."/>
            <person name="Nie X."/>
            <person name="Hall N."/>
            <person name="Anjard C."/>
            <person name="Hemphill L."/>
            <person name="Bason N."/>
            <person name="Farbrother P."/>
            <person name="Desany B."/>
            <person name="Just E."/>
            <person name="Morio T."/>
            <person name="Rost R."/>
            <person name="Churcher C."/>
            <person name="Cooper J."/>
            <person name="Haydock S."/>
            <person name="van Driessche N."/>
            <person name="Cronin A."/>
            <person name="Goodhead I."/>
            <person name="Muzny D."/>
            <person name="Mourier T."/>
            <person name="Pain A."/>
            <person name="Lu M."/>
            <person name="Harper D."/>
            <person name="Lindsay R."/>
            <person name="Hauser H."/>
            <person name="James K."/>
            <person name="Quiles M."/>
            <person name="Madan Babu M."/>
            <person name="Saito T."/>
            <person name="Buchrieser C."/>
            <person name="Wardroper A."/>
            <person name="Felder M."/>
            <person name="Thangavelu M."/>
            <person name="Johnson D."/>
            <person name="Knights A."/>
            <person name="Loulseged H."/>
            <person name="Mungall K."/>
            <person name="Oliver K."/>
            <person name="Price C."/>
            <person name="Quail M.A."/>
            <person name="Urushihara H."/>
            <person name="Hernandez J."/>
            <person name="Rabbinowitsch E."/>
            <person name="Steffen D."/>
            <person name="Sanders M."/>
            <person name="Ma J."/>
            <person name="Kohara Y."/>
            <person name="Sharp S."/>
            <person name="Simmonds M."/>
            <person name="Spiegler S."/>
            <person name="Tivey A."/>
            <person name="Sugano S."/>
            <person name="White B."/>
            <person name="Walker D."/>
            <person name="Woodward J."/>
            <person name="Winckler T."/>
            <person name="Tanaka Y."/>
            <person name="Shaulsky G."/>
            <person name="Schleicher M."/>
            <person name="Weinstock G."/>
            <person name="Rosenthal A."/>
            <person name="Cox E.C."/>
            <person name="Chisholm R.L."/>
            <person name="Gibbs R."/>
            <person name="Loomis W.F."/>
            <person name="Platzer M."/>
            <person name="Kay R.R."/>
            <person name="Williams J."/>
            <person name="Dear P.H."/>
            <person name="Noegel A.A."/>
            <person name="Barrell B."/>
            <person name="Kuspa A."/>
        </authorList>
    </citation>
    <scope>NUCLEOTIDE SEQUENCE [LARGE SCALE GENOMIC DNA]</scope>
    <source>
        <strain evidence="2 3">AX4</strain>
    </source>
</reference>
<dbReference type="PhylomeDB" id="Q54SI9"/>
<dbReference type="STRING" id="44689.Q54SI9"/>
<dbReference type="SMR" id="Q54SI9"/>
<dbReference type="InterPro" id="IPR000626">
    <property type="entry name" value="Ubiquitin-like_dom"/>
</dbReference>
<evidence type="ECO:0000313" key="3">
    <source>
        <dbReference type="Proteomes" id="UP000002195"/>
    </source>
</evidence>
<protein>
    <recommendedName>
        <fullName evidence="1">Ubiquitin-like domain-containing protein</fullName>
    </recommendedName>
</protein>
<dbReference type="PROSITE" id="PS50053">
    <property type="entry name" value="UBIQUITIN_2"/>
    <property type="match status" value="1"/>
</dbReference>
<accession>Q54SI9</accession>
<dbReference type="SUPFAM" id="SSF54236">
    <property type="entry name" value="Ubiquitin-like"/>
    <property type="match status" value="1"/>
</dbReference>
<dbReference type="CDD" id="cd17039">
    <property type="entry name" value="Ubl_ubiquitin_like"/>
    <property type="match status" value="1"/>
</dbReference>
<organism evidence="2 3">
    <name type="scientific">Dictyostelium discoideum</name>
    <name type="common">Social amoeba</name>
    <dbReference type="NCBI Taxonomy" id="44689"/>
    <lineage>
        <taxon>Eukaryota</taxon>
        <taxon>Amoebozoa</taxon>
        <taxon>Evosea</taxon>
        <taxon>Eumycetozoa</taxon>
        <taxon>Dictyostelia</taxon>
        <taxon>Dictyosteliales</taxon>
        <taxon>Dictyosteliaceae</taxon>
        <taxon>Dictyostelium</taxon>
    </lineage>
</organism>
<keyword evidence="3" id="KW-1185">Reference proteome</keyword>
<dbReference type="EMBL" id="AAFI02000047">
    <property type="protein sequence ID" value="EAL66079.1"/>
    <property type="molecule type" value="Genomic_DNA"/>
</dbReference>
<evidence type="ECO:0000259" key="1">
    <source>
        <dbReference type="PROSITE" id="PS50053"/>
    </source>
</evidence>
<dbReference type="Proteomes" id="UP000002195">
    <property type="component" value="Unassembled WGS sequence"/>
</dbReference>
<dbReference type="AlphaFoldDB" id="Q54SI9"/>
<dbReference type="KEGG" id="ddi:DDB_G0282439"/>
<dbReference type="VEuPathDB" id="AmoebaDB:DDB_G0282439"/>
<comment type="caution">
    <text evidence="2">The sequence shown here is derived from an EMBL/GenBank/DDBJ whole genome shotgun (WGS) entry which is preliminary data.</text>
</comment>
<evidence type="ECO:0000313" key="2">
    <source>
        <dbReference type="EMBL" id="EAL66079.1"/>
    </source>
</evidence>
<dbReference type="FunCoup" id="Q54SI9">
    <property type="interactions" value="4"/>
</dbReference>
<dbReference type="dictyBase" id="DDB_G0282439"/>
<gene>
    <name evidence="2" type="ORF">DDB_G0282439</name>
</gene>
<feature type="domain" description="Ubiquitin-like" evidence="1">
    <location>
        <begin position="3"/>
        <end position="81"/>
    </location>
</feature>
<dbReference type="InterPro" id="IPR029071">
    <property type="entry name" value="Ubiquitin-like_domsf"/>
</dbReference>
<dbReference type="HOGENOM" id="CLU_179641_0_0_1"/>
<dbReference type="PaxDb" id="44689-DDB0204758"/>
<dbReference type="Gene3D" id="3.10.20.90">
    <property type="entry name" value="Phosphatidylinositol 3-kinase Catalytic Subunit, Chain A, domain 1"/>
    <property type="match status" value="1"/>
</dbReference>
<dbReference type="GeneID" id="8623577"/>